<keyword evidence="1 2" id="KW-0694">RNA-binding</keyword>
<name>A0A6I9NFA2_9TELE</name>
<dbReference type="PANTHER" id="PTHR46205">
    <property type="entry name" value="LOQUACIOUS, ISOFORM B"/>
    <property type="match status" value="1"/>
</dbReference>
<dbReference type="GO" id="GO:0003725">
    <property type="term" value="F:double-stranded RNA binding"/>
    <property type="evidence" value="ECO:0007669"/>
    <property type="project" value="TreeGrafter"/>
</dbReference>
<dbReference type="InterPro" id="IPR014720">
    <property type="entry name" value="dsRBD_dom"/>
</dbReference>
<sequence length="151" mass="17095">MESKNYVARLNEYAHKKRFSLKYRESPSDGPDHCKTFTQSVVLNGKDYPEGVGKTKKEAKQDAAKNALRDLSEGTNQTADDNYNPTSAQQKKELIQKDSDICNKTRSLSVNSQDNSSEQNFIGLINHYCQTKNRCHSFVEVKRDGPAHIPQ</sequence>
<dbReference type="GO" id="GO:0005634">
    <property type="term" value="C:nucleus"/>
    <property type="evidence" value="ECO:0007669"/>
    <property type="project" value="TreeGrafter"/>
</dbReference>
<dbReference type="GO" id="GO:0016442">
    <property type="term" value="C:RISC complex"/>
    <property type="evidence" value="ECO:0007669"/>
    <property type="project" value="TreeGrafter"/>
</dbReference>
<organism evidence="5 6">
    <name type="scientific">Notothenia coriiceps</name>
    <name type="common">black rockcod</name>
    <dbReference type="NCBI Taxonomy" id="8208"/>
    <lineage>
        <taxon>Eukaryota</taxon>
        <taxon>Metazoa</taxon>
        <taxon>Chordata</taxon>
        <taxon>Craniata</taxon>
        <taxon>Vertebrata</taxon>
        <taxon>Euteleostomi</taxon>
        <taxon>Actinopterygii</taxon>
        <taxon>Neopterygii</taxon>
        <taxon>Teleostei</taxon>
        <taxon>Neoteleostei</taxon>
        <taxon>Acanthomorphata</taxon>
        <taxon>Eupercaria</taxon>
        <taxon>Perciformes</taxon>
        <taxon>Notothenioidei</taxon>
        <taxon>Nototheniidae</taxon>
        <taxon>Notothenia</taxon>
    </lineage>
</organism>
<evidence type="ECO:0000259" key="4">
    <source>
        <dbReference type="PROSITE" id="PS50137"/>
    </source>
</evidence>
<dbReference type="GeneID" id="104951405"/>
<dbReference type="KEGG" id="ncc:104951405"/>
<evidence type="ECO:0000313" key="6">
    <source>
        <dbReference type="RefSeq" id="XP_010776384.1"/>
    </source>
</evidence>
<dbReference type="AlphaFoldDB" id="A0A6I9NFA2"/>
<feature type="compositionally biased region" description="Basic and acidic residues" evidence="3">
    <location>
        <begin position="47"/>
        <end position="72"/>
    </location>
</feature>
<dbReference type="PROSITE" id="PS50137">
    <property type="entry name" value="DS_RBD"/>
    <property type="match status" value="1"/>
</dbReference>
<dbReference type="OrthoDB" id="8957219at2759"/>
<dbReference type="GO" id="GO:0030422">
    <property type="term" value="P:siRNA processing"/>
    <property type="evidence" value="ECO:0007669"/>
    <property type="project" value="TreeGrafter"/>
</dbReference>
<evidence type="ECO:0000256" key="2">
    <source>
        <dbReference type="PROSITE-ProRule" id="PRU00266"/>
    </source>
</evidence>
<feature type="compositionally biased region" description="Polar residues" evidence="3">
    <location>
        <begin position="73"/>
        <end position="89"/>
    </location>
</feature>
<dbReference type="InterPro" id="IPR051247">
    <property type="entry name" value="RLC_Component"/>
</dbReference>
<proteinExistence type="predicted"/>
<feature type="region of interest" description="Disordered" evidence="3">
    <location>
        <begin position="47"/>
        <end position="98"/>
    </location>
</feature>
<dbReference type="GO" id="GO:0035197">
    <property type="term" value="F:siRNA binding"/>
    <property type="evidence" value="ECO:0007669"/>
    <property type="project" value="TreeGrafter"/>
</dbReference>
<dbReference type="Proteomes" id="UP000504611">
    <property type="component" value="Unplaced"/>
</dbReference>
<dbReference type="RefSeq" id="XP_010776384.1">
    <property type="nucleotide sequence ID" value="XM_010778082.1"/>
</dbReference>
<dbReference type="Gene3D" id="3.30.160.20">
    <property type="match status" value="1"/>
</dbReference>
<feature type="domain" description="DRBM" evidence="4">
    <location>
        <begin position="5"/>
        <end position="73"/>
    </location>
</feature>
<dbReference type="GO" id="GO:0070578">
    <property type="term" value="C:RISC-loading complex"/>
    <property type="evidence" value="ECO:0007669"/>
    <property type="project" value="TreeGrafter"/>
</dbReference>
<evidence type="ECO:0000256" key="3">
    <source>
        <dbReference type="SAM" id="MobiDB-lite"/>
    </source>
</evidence>
<dbReference type="GO" id="GO:0005737">
    <property type="term" value="C:cytoplasm"/>
    <property type="evidence" value="ECO:0007669"/>
    <property type="project" value="TreeGrafter"/>
</dbReference>
<gene>
    <name evidence="6" type="primary">LOC104951405</name>
</gene>
<evidence type="ECO:0000256" key="1">
    <source>
        <dbReference type="ARBA" id="ARBA00022884"/>
    </source>
</evidence>
<keyword evidence="5" id="KW-1185">Reference proteome</keyword>
<accession>A0A6I9NFA2</accession>
<evidence type="ECO:0000313" key="5">
    <source>
        <dbReference type="Proteomes" id="UP000504611"/>
    </source>
</evidence>
<dbReference type="SUPFAM" id="SSF54768">
    <property type="entry name" value="dsRNA-binding domain-like"/>
    <property type="match status" value="1"/>
</dbReference>
<dbReference type="SMART" id="SM00358">
    <property type="entry name" value="DSRM"/>
    <property type="match status" value="1"/>
</dbReference>
<protein>
    <submittedName>
        <fullName evidence="6">Interferon-induced, double-stranded RNA-activated protein kinase-like</fullName>
    </submittedName>
</protein>
<dbReference type="Pfam" id="PF00035">
    <property type="entry name" value="dsrm"/>
    <property type="match status" value="1"/>
</dbReference>
<dbReference type="GO" id="GO:0070920">
    <property type="term" value="P:regulation of regulatory ncRNA processing"/>
    <property type="evidence" value="ECO:0007669"/>
    <property type="project" value="TreeGrafter"/>
</dbReference>
<reference evidence="6" key="1">
    <citation type="submission" date="2025-08" db="UniProtKB">
        <authorList>
            <consortium name="RefSeq"/>
        </authorList>
    </citation>
    <scope>IDENTIFICATION</scope>
    <source>
        <tissue evidence="6">Muscle</tissue>
    </source>
</reference>
<dbReference type="PANTHER" id="PTHR46205:SF3">
    <property type="entry name" value="LOQUACIOUS, ISOFORM B"/>
    <property type="match status" value="1"/>
</dbReference>